<evidence type="ECO:0000259" key="3">
    <source>
        <dbReference type="PROSITE" id="PS50041"/>
    </source>
</evidence>
<dbReference type="SUPFAM" id="SSF56436">
    <property type="entry name" value="C-type lectin-like"/>
    <property type="match status" value="1"/>
</dbReference>
<dbReference type="AlphaFoldDB" id="A0AAF3J1L7"/>
<dbReference type="SMART" id="SM00327">
    <property type="entry name" value="VWA"/>
    <property type="match status" value="1"/>
</dbReference>
<feature type="signal peptide" evidence="2">
    <location>
        <begin position="1"/>
        <end position="15"/>
    </location>
</feature>
<protein>
    <submittedName>
        <fullName evidence="6">Uncharacterized protein</fullName>
    </submittedName>
</protein>
<keyword evidence="2" id="KW-0732">Signal</keyword>
<keyword evidence="1" id="KW-1015">Disulfide bond</keyword>
<dbReference type="Gene3D" id="3.40.50.410">
    <property type="entry name" value="von Willebrand factor, type A domain"/>
    <property type="match status" value="2"/>
</dbReference>
<dbReference type="SMART" id="SM00034">
    <property type="entry name" value="CLECT"/>
    <property type="match status" value="1"/>
</dbReference>
<evidence type="ECO:0000256" key="1">
    <source>
        <dbReference type="ARBA" id="ARBA00023157"/>
    </source>
</evidence>
<dbReference type="Pfam" id="PF00092">
    <property type="entry name" value="VWA"/>
    <property type="match status" value="1"/>
</dbReference>
<dbReference type="WBParaSite" id="MBELARI_LOCUS10511">
    <property type="protein sequence ID" value="MBELARI_LOCUS10511"/>
    <property type="gene ID" value="MBELARI_LOCUS10511"/>
</dbReference>
<evidence type="ECO:0000256" key="2">
    <source>
        <dbReference type="SAM" id="SignalP"/>
    </source>
</evidence>
<dbReference type="InterPro" id="IPR036465">
    <property type="entry name" value="vWFA_dom_sf"/>
</dbReference>
<dbReference type="PROSITE" id="PS50234">
    <property type="entry name" value="VWFA"/>
    <property type="match status" value="2"/>
</dbReference>
<evidence type="ECO:0000313" key="6">
    <source>
        <dbReference type="WBParaSite" id="MBELARI_LOCUS10511"/>
    </source>
</evidence>
<dbReference type="PANTHER" id="PTHR31024:SF13">
    <property type="entry name" value="C-TYPE LECTIN DOMAIN-CONTAINING PROTEIN 160"/>
    <property type="match status" value="1"/>
</dbReference>
<dbReference type="CDD" id="cd00037">
    <property type="entry name" value="CLECT"/>
    <property type="match status" value="1"/>
</dbReference>
<feature type="domain" description="VWFA" evidence="4">
    <location>
        <begin position="27"/>
        <end position="211"/>
    </location>
</feature>
<evidence type="ECO:0000313" key="5">
    <source>
        <dbReference type="Proteomes" id="UP000887575"/>
    </source>
</evidence>
<reference evidence="6" key="1">
    <citation type="submission" date="2024-02" db="UniProtKB">
        <authorList>
            <consortium name="WormBaseParasite"/>
        </authorList>
    </citation>
    <scope>IDENTIFICATION</scope>
</reference>
<organism evidence="5 6">
    <name type="scientific">Mesorhabditis belari</name>
    <dbReference type="NCBI Taxonomy" id="2138241"/>
    <lineage>
        <taxon>Eukaryota</taxon>
        <taxon>Metazoa</taxon>
        <taxon>Ecdysozoa</taxon>
        <taxon>Nematoda</taxon>
        <taxon>Chromadorea</taxon>
        <taxon>Rhabditida</taxon>
        <taxon>Rhabditina</taxon>
        <taxon>Rhabditomorpha</taxon>
        <taxon>Rhabditoidea</taxon>
        <taxon>Rhabditidae</taxon>
        <taxon>Mesorhabditinae</taxon>
        <taxon>Mesorhabditis</taxon>
    </lineage>
</organism>
<dbReference type="InterPro" id="IPR001304">
    <property type="entry name" value="C-type_lectin-like"/>
</dbReference>
<feature type="domain" description="C-type lectin" evidence="3">
    <location>
        <begin position="454"/>
        <end position="570"/>
    </location>
</feature>
<dbReference type="PROSITE" id="PS00615">
    <property type="entry name" value="C_TYPE_LECTIN_1"/>
    <property type="match status" value="1"/>
</dbReference>
<dbReference type="SUPFAM" id="SSF53300">
    <property type="entry name" value="vWA-like"/>
    <property type="match status" value="2"/>
</dbReference>
<dbReference type="InterPro" id="IPR018378">
    <property type="entry name" value="C-type_lectin_CS"/>
</dbReference>
<dbReference type="GO" id="GO:0045087">
    <property type="term" value="P:innate immune response"/>
    <property type="evidence" value="ECO:0007669"/>
    <property type="project" value="TreeGrafter"/>
</dbReference>
<dbReference type="Gene3D" id="3.10.100.10">
    <property type="entry name" value="Mannose-Binding Protein A, subunit A"/>
    <property type="match status" value="1"/>
</dbReference>
<dbReference type="Pfam" id="PF00059">
    <property type="entry name" value="Lectin_C"/>
    <property type="match status" value="1"/>
</dbReference>
<dbReference type="InterPro" id="IPR002035">
    <property type="entry name" value="VWF_A"/>
</dbReference>
<dbReference type="Proteomes" id="UP000887575">
    <property type="component" value="Unassembled WGS sequence"/>
</dbReference>
<feature type="chain" id="PRO_5042153398" evidence="2">
    <location>
        <begin position="16"/>
        <end position="593"/>
    </location>
</feature>
<dbReference type="PANTHER" id="PTHR31024">
    <property type="entry name" value="C-TYPE LECTIN"/>
    <property type="match status" value="1"/>
</dbReference>
<name>A0AAF3J1L7_9BILA</name>
<dbReference type="InterPro" id="IPR016186">
    <property type="entry name" value="C-type_lectin-like/link_sf"/>
</dbReference>
<accession>A0AAF3J1L7</accession>
<evidence type="ECO:0000259" key="4">
    <source>
        <dbReference type="PROSITE" id="PS50234"/>
    </source>
</evidence>
<feature type="domain" description="VWFA" evidence="4">
    <location>
        <begin position="260"/>
        <end position="434"/>
    </location>
</feature>
<sequence length="593" mass="65821">MLFLFFSFFILHANAITECDVYPCSRDVIIVIDSTVNMLNDANVKLQIDFVKSLISGWNLGNDNGLLTRVAIVGNGILEIIDTTDYLTDGVGLQNTLNRMANEASLYGLSDFRFNQLMDWINRKYNTNYPYPARDLNKVEKRILVFTPENQTSSIASAQASITNLTNNNFKISLIAITPSKVDLFNSLTGIQKKFSITNLNSIPSTLKNDLIQQAVCSDQKTTCPTMTSPATTTPGALPTVSSSEFFVNCSCTASSLWLDIVVVIDTSKSMGKLGLAQVQSDVASLMMWLTVDSKVAQASRIGIVTFSKSAKVQNPLGSLATDDDVINALFNLQATTDEHLDLVTALDYAELTMEKGGKGNPKVILLYSSAYNEQGDPESTAAQLKESGYTIITMAVEKSGQTDVVRHLSKLASPNMGFDSVDTDSLHKVVDAFCQANCFCKRGWEQLSYNERRYGECLWHSATTASWNTAMSECQKLDAHEASQLIYLNSKEKENFTVTELAHNAQGIQFSFHVGLRYETTISGYQWINGVKNLPYTNWDTNYPDSSKGYCIDLYRNSGFRYTWRNEDCTTNLLNYICQAQACDSDHYCPPN</sequence>
<proteinExistence type="predicted"/>
<keyword evidence="5" id="KW-1185">Reference proteome</keyword>
<dbReference type="InterPro" id="IPR016187">
    <property type="entry name" value="CTDL_fold"/>
</dbReference>
<dbReference type="PROSITE" id="PS50041">
    <property type="entry name" value="C_TYPE_LECTIN_2"/>
    <property type="match status" value="1"/>
</dbReference>